<reference evidence="2 3" key="1">
    <citation type="submission" date="2021-02" db="EMBL/GenBank/DDBJ databases">
        <title>Characterization of Marinitoga sp. nov. str. BP5-C20A.</title>
        <authorList>
            <person name="Erauso G."/>
            <person name="Postec A."/>
        </authorList>
    </citation>
    <scope>NUCLEOTIDE SEQUENCE [LARGE SCALE GENOMIC DNA]</scope>
    <source>
        <strain evidence="2 3">BP5-C20A</strain>
    </source>
</reference>
<proteinExistence type="predicted"/>
<evidence type="ECO:0000313" key="2">
    <source>
        <dbReference type="EMBL" id="WGS65402.1"/>
    </source>
</evidence>
<keyword evidence="1" id="KW-0812">Transmembrane</keyword>
<dbReference type="Proteomes" id="UP001232493">
    <property type="component" value="Chromosome"/>
</dbReference>
<feature type="transmembrane region" description="Helical" evidence="1">
    <location>
        <begin position="17"/>
        <end position="37"/>
    </location>
</feature>
<protein>
    <submittedName>
        <fullName evidence="2">Uncharacterized protein</fullName>
    </submittedName>
</protein>
<evidence type="ECO:0000313" key="3">
    <source>
        <dbReference type="Proteomes" id="UP001232493"/>
    </source>
</evidence>
<gene>
    <name evidence="2" type="ORF">JRV97_02265</name>
</gene>
<keyword evidence="1" id="KW-0472">Membrane</keyword>
<sequence>MAARIQVGGSRRASGKWIWVILLLIIIVIIGGIFYFYNNLKNTTEMKAEAVSYLITYETPKKTELYFIRIKNQSRKIFVVKSPDNIFYSEKGLYIDSLKPEEALTNFEQMFDISPSTIKYHFILKSDSITSFLSILKGNGNSIDDVFETLKTRKSGIMDMLVSNNLVNEIRKYGNTNLSYNGAFALLQAFSKYSITSYDKLEIKTLLSKPVLINLPDLKKQLERNYIDKTALESLKTILE</sequence>
<organism evidence="2 3">
    <name type="scientific">Marinitoga aeolica</name>
    <dbReference type="NCBI Taxonomy" id="2809031"/>
    <lineage>
        <taxon>Bacteria</taxon>
        <taxon>Thermotogati</taxon>
        <taxon>Thermotogota</taxon>
        <taxon>Thermotogae</taxon>
        <taxon>Petrotogales</taxon>
        <taxon>Petrotogaceae</taxon>
        <taxon>Marinitoga</taxon>
    </lineage>
</organism>
<keyword evidence="3" id="KW-1185">Reference proteome</keyword>
<name>A0ABY8PS05_9BACT</name>
<accession>A0ABY8PS05</accession>
<dbReference type="EMBL" id="CP069362">
    <property type="protein sequence ID" value="WGS65402.1"/>
    <property type="molecule type" value="Genomic_DNA"/>
</dbReference>
<dbReference type="RefSeq" id="WP_280999803.1">
    <property type="nucleotide sequence ID" value="NZ_CP069362.1"/>
</dbReference>
<keyword evidence="1" id="KW-1133">Transmembrane helix</keyword>
<evidence type="ECO:0000256" key="1">
    <source>
        <dbReference type="SAM" id="Phobius"/>
    </source>
</evidence>